<keyword evidence="6" id="KW-0694">RNA-binding</keyword>
<dbReference type="InterPro" id="IPR050951">
    <property type="entry name" value="Retrovirus_Pol_polyprotein"/>
</dbReference>
<evidence type="ECO:0000256" key="2">
    <source>
        <dbReference type="ARBA" id="ARBA00022695"/>
    </source>
</evidence>
<dbReference type="AlphaFoldDB" id="A0A9Q3GW53"/>
<evidence type="ECO:0000313" key="10">
    <source>
        <dbReference type="Proteomes" id="UP000765509"/>
    </source>
</evidence>
<dbReference type="SUPFAM" id="SSF56672">
    <property type="entry name" value="DNA/RNA polymerases"/>
    <property type="match status" value="1"/>
</dbReference>
<dbReference type="PANTHER" id="PTHR37984">
    <property type="entry name" value="PROTEIN CBG26694"/>
    <property type="match status" value="1"/>
</dbReference>
<feature type="domain" description="Integrase catalytic" evidence="8">
    <location>
        <begin position="234"/>
        <end position="407"/>
    </location>
</feature>
<dbReference type="InterPro" id="IPR041373">
    <property type="entry name" value="RT_RNaseH"/>
</dbReference>
<keyword evidence="4" id="KW-0255">Endonuclease</keyword>
<gene>
    <name evidence="9" type="ORF">O181_022228</name>
</gene>
<dbReference type="InterPro" id="IPR043502">
    <property type="entry name" value="DNA/RNA_pol_sf"/>
</dbReference>
<organism evidence="9 10">
    <name type="scientific">Austropuccinia psidii MF-1</name>
    <dbReference type="NCBI Taxonomy" id="1389203"/>
    <lineage>
        <taxon>Eukaryota</taxon>
        <taxon>Fungi</taxon>
        <taxon>Dikarya</taxon>
        <taxon>Basidiomycota</taxon>
        <taxon>Pucciniomycotina</taxon>
        <taxon>Pucciniomycetes</taxon>
        <taxon>Pucciniales</taxon>
        <taxon>Sphaerophragmiaceae</taxon>
        <taxon>Austropuccinia</taxon>
    </lineage>
</organism>
<keyword evidence="2" id="KW-0548">Nucleotidyltransferase</keyword>
<dbReference type="GO" id="GO:0015074">
    <property type="term" value="P:DNA integration"/>
    <property type="evidence" value="ECO:0007669"/>
    <property type="project" value="InterPro"/>
</dbReference>
<dbReference type="SUPFAM" id="SSF53098">
    <property type="entry name" value="Ribonuclease H-like"/>
    <property type="match status" value="1"/>
</dbReference>
<keyword evidence="10" id="KW-1185">Reference proteome</keyword>
<keyword evidence="7" id="KW-0695">RNA-directed DNA polymerase</keyword>
<dbReference type="EMBL" id="AVOT02006819">
    <property type="protein sequence ID" value="MBW0482513.1"/>
    <property type="molecule type" value="Genomic_DNA"/>
</dbReference>
<dbReference type="CDD" id="cd09274">
    <property type="entry name" value="RNase_HI_RT_Ty3"/>
    <property type="match status" value="1"/>
</dbReference>
<dbReference type="GO" id="GO:0016787">
    <property type="term" value="F:hydrolase activity"/>
    <property type="evidence" value="ECO:0007669"/>
    <property type="project" value="UniProtKB-KW"/>
</dbReference>
<dbReference type="InterPro" id="IPR012337">
    <property type="entry name" value="RNaseH-like_sf"/>
</dbReference>
<evidence type="ECO:0000256" key="7">
    <source>
        <dbReference type="ARBA" id="ARBA00022918"/>
    </source>
</evidence>
<evidence type="ECO:0000256" key="4">
    <source>
        <dbReference type="ARBA" id="ARBA00022759"/>
    </source>
</evidence>
<dbReference type="InterPro" id="IPR001584">
    <property type="entry name" value="Integrase_cat-core"/>
</dbReference>
<proteinExistence type="predicted"/>
<dbReference type="GO" id="GO:0005634">
    <property type="term" value="C:nucleus"/>
    <property type="evidence" value="ECO:0007669"/>
    <property type="project" value="UniProtKB-ARBA"/>
</dbReference>
<evidence type="ECO:0000313" key="9">
    <source>
        <dbReference type="EMBL" id="MBW0482513.1"/>
    </source>
</evidence>
<evidence type="ECO:0000256" key="5">
    <source>
        <dbReference type="ARBA" id="ARBA00022801"/>
    </source>
</evidence>
<dbReference type="GO" id="GO:0003723">
    <property type="term" value="F:RNA binding"/>
    <property type="evidence" value="ECO:0007669"/>
    <property type="project" value="UniProtKB-KW"/>
</dbReference>
<keyword evidence="5" id="KW-0378">Hydrolase</keyword>
<keyword evidence="3" id="KW-0540">Nuclease</keyword>
<dbReference type="PROSITE" id="PS50994">
    <property type="entry name" value="INTEGRASE"/>
    <property type="match status" value="1"/>
</dbReference>
<dbReference type="Gene3D" id="3.30.420.10">
    <property type="entry name" value="Ribonuclease H-like superfamily/Ribonuclease H"/>
    <property type="match status" value="1"/>
</dbReference>
<keyword evidence="1" id="KW-0808">Transferase</keyword>
<protein>
    <recommendedName>
        <fullName evidence="8">Integrase catalytic domain-containing protein</fullName>
    </recommendedName>
</protein>
<evidence type="ECO:0000259" key="8">
    <source>
        <dbReference type="PROSITE" id="PS50994"/>
    </source>
</evidence>
<dbReference type="InterPro" id="IPR036397">
    <property type="entry name" value="RNaseH_sf"/>
</dbReference>
<evidence type="ECO:0000256" key="6">
    <source>
        <dbReference type="ARBA" id="ARBA00022884"/>
    </source>
</evidence>
<accession>A0A9Q3GW53</accession>
<name>A0A9Q3GW53_9BASI</name>
<evidence type="ECO:0000256" key="1">
    <source>
        <dbReference type="ARBA" id="ARBA00022679"/>
    </source>
</evidence>
<dbReference type="GO" id="GO:0003964">
    <property type="term" value="F:RNA-directed DNA polymerase activity"/>
    <property type="evidence" value="ECO:0007669"/>
    <property type="project" value="UniProtKB-KW"/>
</dbReference>
<reference evidence="9" key="1">
    <citation type="submission" date="2021-03" db="EMBL/GenBank/DDBJ databases">
        <title>Draft genome sequence of rust myrtle Austropuccinia psidii MF-1, a brazilian biotype.</title>
        <authorList>
            <person name="Quecine M.C."/>
            <person name="Pachon D.M.R."/>
            <person name="Bonatelli M.L."/>
            <person name="Correr F.H."/>
            <person name="Franceschini L.M."/>
            <person name="Leite T.F."/>
            <person name="Margarido G.R.A."/>
            <person name="Almeida C.A."/>
            <person name="Ferrarezi J.A."/>
            <person name="Labate C.A."/>
        </authorList>
    </citation>
    <scope>NUCLEOTIDE SEQUENCE</scope>
    <source>
        <strain evidence="9">MF-1</strain>
    </source>
</reference>
<dbReference type="GO" id="GO:0004519">
    <property type="term" value="F:endonuclease activity"/>
    <property type="evidence" value="ECO:0007669"/>
    <property type="project" value="UniProtKB-KW"/>
</dbReference>
<dbReference type="Proteomes" id="UP000765509">
    <property type="component" value="Unassembled WGS sequence"/>
</dbReference>
<sequence length="501" mass="57569">MNTGVPYSSQYNLCSKDVVFELTKARGDAYPRIKHELTNAPLLILPGFELPFKLYIYAACIQGLGEALHQRQVVDGEPSEGVICCISRQLKDSEARYGETQTEFLCQYWALGKLHYYLEGSVFEVYTDLTALKSLLKMNTTNRHMFRWQIAIQEYIGSTTIIYKEGKSHTTSDGLSRCPFDNFKSNPAYDPEVAAKIPIHLMEIDRKKNFRFSDWGPEISTPDSEYTESEGNDLLKEPKHLWETINRNWVKGLVPEGKENFNACLVIVDNYSKSLRCFPCHKEDTAIHPALFFWNNITTTCGVSKPIISDRDSKFTSEFWTNLDDMLGRKLSFFTAYHPQTHGLAERMIQKMEDIIRTFCAYGMVYRDHERYTHDWVTLLPEGKLTYNTSQHSTTGSVPSLVEKGWNPLLPVDHLNKNLLTIHPTAKNFNDIWKRPCDTAAQFIAEAKEYQKQRYEKTHVEPEFKEGAQVLVTTLNVKNLKGTKKMRDSFVGTFTIIKLIG</sequence>
<dbReference type="Pfam" id="PF17917">
    <property type="entry name" value="RT_RNaseH"/>
    <property type="match status" value="1"/>
</dbReference>
<evidence type="ECO:0000256" key="3">
    <source>
        <dbReference type="ARBA" id="ARBA00022722"/>
    </source>
</evidence>
<comment type="caution">
    <text evidence="9">The sequence shown here is derived from an EMBL/GenBank/DDBJ whole genome shotgun (WGS) entry which is preliminary data.</text>
</comment>
<dbReference type="PANTHER" id="PTHR37984:SF5">
    <property type="entry name" value="PROTEIN NYNRIN-LIKE"/>
    <property type="match status" value="1"/>
</dbReference>